<dbReference type="Gene3D" id="4.10.910.10">
    <property type="entry name" value="30s ribosomal protein s13, domain 2"/>
    <property type="match status" value="1"/>
</dbReference>
<dbReference type="GO" id="GO:0003735">
    <property type="term" value="F:structural constituent of ribosome"/>
    <property type="evidence" value="ECO:0007669"/>
    <property type="project" value="InterPro"/>
</dbReference>
<name>A0A0V1BQL9_TRISP</name>
<dbReference type="InterPro" id="IPR001892">
    <property type="entry name" value="Ribosomal_uS13"/>
</dbReference>
<evidence type="ECO:0000313" key="7">
    <source>
        <dbReference type="Proteomes" id="UP000054776"/>
    </source>
</evidence>
<accession>A0A0V1BQL9</accession>
<dbReference type="Pfam" id="PF00416">
    <property type="entry name" value="Ribosomal_S13"/>
    <property type="match status" value="1"/>
</dbReference>
<proteinExistence type="inferred from homology"/>
<dbReference type="Gene3D" id="1.10.8.50">
    <property type="match status" value="1"/>
</dbReference>
<dbReference type="FunFam" id="1.10.8.50:FF:000002">
    <property type="entry name" value="40S ribosomal protein S18"/>
    <property type="match status" value="1"/>
</dbReference>
<comment type="caution">
    <text evidence="6">The sequence shown here is derived from an EMBL/GenBank/DDBJ whole genome shotgun (WGS) entry which is preliminary data.</text>
</comment>
<dbReference type="OrthoDB" id="1702480at2759"/>
<evidence type="ECO:0000256" key="5">
    <source>
        <dbReference type="ARBA" id="ARBA00035468"/>
    </source>
</evidence>
<protein>
    <recommendedName>
        <fullName evidence="4">Small ribosomal subunit protein uS13</fullName>
    </recommendedName>
    <alternativeName>
        <fullName evidence="5">40S ribosomal protein S18</fullName>
    </alternativeName>
</protein>
<evidence type="ECO:0000313" key="6">
    <source>
        <dbReference type="EMBL" id="KRY39183.1"/>
    </source>
</evidence>
<comment type="similarity">
    <text evidence="1">Belongs to the universal ribosomal protein uS13 family.</text>
</comment>
<dbReference type="PANTHER" id="PTHR10871:SF3">
    <property type="entry name" value="SMALL RIBOSOMAL SUBUNIT PROTEIN US13"/>
    <property type="match status" value="1"/>
</dbReference>
<dbReference type="SUPFAM" id="SSF46946">
    <property type="entry name" value="S13-like H2TH domain"/>
    <property type="match status" value="1"/>
</dbReference>
<evidence type="ECO:0000256" key="1">
    <source>
        <dbReference type="ARBA" id="ARBA00008080"/>
    </source>
</evidence>
<dbReference type="Proteomes" id="UP000054776">
    <property type="component" value="Unassembled WGS sequence"/>
</dbReference>
<dbReference type="GO" id="GO:0015935">
    <property type="term" value="C:small ribosomal subunit"/>
    <property type="evidence" value="ECO:0007669"/>
    <property type="project" value="TreeGrafter"/>
</dbReference>
<evidence type="ECO:0000256" key="3">
    <source>
        <dbReference type="ARBA" id="ARBA00023274"/>
    </source>
</evidence>
<keyword evidence="3" id="KW-0687">Ribonucleoprotein</keyword>
<reference evidence="6 7" key="1">
    <citation type="submission" date="2015-01" db="EMBL/GenBank/DDBJ databases">
        <title>Evolution of Trichinella species and genotypes.</title>
        <authorList>
            <person name="Korhonen P.K."/>
            <person name="Edoardo P."/>
            <person name="Giuseppe L.R."/>
            <person name="Gasser R.B."/>
        </authorList>
    </citation>
    <scope>NUCLEOTIDE SEQUENCE [LARGE SCALE GENOMIC DNA]</scope>
    <source>
        <strain evidence="6">ISS3</strain>
    </source>
</reference>
<dbReference type="GO" id="GO:0005829">
    <property type="term" value="C:cytosol"/>
    <property type="evidence" value="ECO:0007669"/>
    <property type="project" value="TreeGrafter"/>
</dbReference>
<keyword evidence="2 6" id="KW-0689">Ribosomal protein</keyword>
<dbReference type="STRING" id="6334.A0A0V1BQL9"/>
<gene>
    <name evidence="6" type="primary">RPS18</name>
    <name evidence="6" type="ORF">T01_14764</name>
</gene>
<dbReference type="EMBL" id="JYDH01000020">
    <property type="protein sequence ID" value="KRY39183.1"/>
    <property type="molecule type" value="Genomic_DNA"/>
</dbReference>
<sequence length="312" mass="36342">MDVQYVLFRSEMRHILAILMLWIGNVILAFPESHSPEKDYLFDRLMKNRMNSEGKSSLLWPEIRKKEIPVRYLSSSDNIDDPARGISNILLRFGRSYGGKQWHLNEKQRSTYSKNLILNVYFSYGNTSACQIVACLEVFYEFWIYYLDMSLVLPERFIHILRVMNTNIDGNAKVPYALTAIKGVGRRFSHAVCRKADISIHKRAGELTAEETDKLINVMTNPKQYKIPDWFLNRRRDIKDGTTTQVLSTILDSKLREDLERLKKIRAHREASIRKLQAERAALSVCRRRNDLIFTEGNYEINEMDLISGKNG</sequence>
<keyword evidence="7" id="KW-1185">Reference proteome</keyword>
<dbReference type="GO" id="GO:0003723">
    <property type="term" value="F:RNA binding"/>
    <property type="evidence" value="ECO:0007669"/>
    <property type="project" value="InterPro"/>
</dbReference>
<evidence type="ECO:0000256" key="2">
    <source>
        <dbReference type="ARBA" id="ARBA00022980"/>
    </source>
</evidence>
<organism evidence="6 7">
    <name type="scientific">Trichinella spiralis</name>
    <name type="common">Trichina worm</name>
    <dbReference type="NCBI Taxonomy" id="6334"/>
    <lineage>
        <taxon>Eukaryota</taxon>
        <taxon>Metazoa</taxon>
        <taxon>Ecdysozoa</taxon>
        <taxon>Nematoda</taxon>
        <taxon>Enoplea</taxon>
        <taxon>Dorylaimia</taxon>
        <taxon>Trichinellida</taxon>
        <taxon>Trichinellidae</taxon>
        <taxon>Trichinella</taxon>
    </lineage>
</organism>
<dbReference type="PANTHER" id="PTHR10871">
    <property type="entry name" value="30S RIBOSOMAL PROTEIN S13/40S RIBOSOMAL PROTEIN S18"/>
    <property type="match status" value="1"/>
</dbReference>
<dbReference type="InterPro" id="IPR027437">
    <property type="entry name" value="Rbsml_uS13_C"/>
</dbReference>
<dbReference type="AlphaFoldDB" id="A0A0V1BQL9"/>
<dbReference type="InParanoid" id="A0A0V1BQL9"/>
<evidence type="ECO:0000256" key="4">
    <source>
        <dbReference type="ARBA" id="ARBA00035166"/>
    </source>
</evidence>
<dbReference type="PROSITE" id="PS50159">
    <property type="entry name" value="RIBOSOMAL_S13_2"/>
    <property type="match status" value="1"/>
</dbReference>
<dbReference type="GO" id="GO:0006412">
    <property type="term" value="P:translation"/>
    <property type="evidence" value="ECO:0007669"/>
    <property type="project" value="InterPro"/>
</dbReference>
<dbReference type="InterPro" id="IPR010979">
    <property type="entry name" value="Ribosomal_uS13-like_H2TH"/>
</dbReference>